<proteinExistence type="inferred from homology"/>
<gene>
    <name evidence="7" type="ORF">Osc7112_5111</name>
</gene>
<comment type="similarity">
    <text evidence="2">Belongs to the nitroreductase family.</text>
</comment>
<organism evidence="7 8">
    <name type="scientific">Phormidium nigroviride PCC 7112</name>
    <dbReference type="NCBI Taxonomy" id="179408"/>
    <lineage>
        <taxon>Bacteria</taxon>
        <taxon>Bacillati</taxon>
        <taxon>Cyanobacteriota</taxon>
        <taxon>Cyanophyceae</taxon>
        <taxon>Oscillatoriophycideae</taxon>
        <taxon>Oscillatoriales</taxon>
        <taxon>Oscillatoriaceae</taxon>
        <taxon>Phormidium</taxon>
    </lineage>
</organism>
<dbReference type="HOGENOM" id="CLU_070764_4_2_3"/>
<comment type="cofactor">
    <cofactor evidence="1">
        <name>FMN</name>
        <dbReference type="ChEBI" id="CHEBI:58210"/>
    </cofactor>
</comment>
<keyword evidence="3" id="KW-0285">Flavoprotein</keyword>
<evidence type="ECO:0000313" key="7">
    <source>
        <dbReference type="EMBL" id="AFZ09373.1"/>
    </source>
</evidence>
<keyword evidence="4" id="KW-0288">FMN</keyword>
<evidence type="ECO:0000313" key="8">
    <source>
        <dbReference type="Proteomes" id="UP000010478"/>
    </source>
</evidence>
<dbReference type="STRING" id="179408.Osc7112_5111"/>
<dbReference type="PATRIC" id="fig|179408.3.peg.6366"/>
<evidence type="ECO:0000256" key="4">
    <source>
        <dbReference type="ARBA" id="ARBA00022643"/>
    </source>
</evidence>
<name>K9VMP2_9CYAN</name>
<dbReference type="eggNOG" id="COG0778">
    <property type="taxonomic scope" value="Bacteria"/>
</dbReference>
<dbReference type="InterPro" id="IPR029479">
    <property type="entry name" value="Nitroreductase"/>
</dbReference>
<keyword evidence="5" id="KW-0560">Oxidoreductase</keyword>
<sequence>MQREEGRRKKNNSTFLSYQSQCPMPHAPIPMPHALRGPMPNYRLPITNYQLSMTIEIQPSINVKTAIESRRAARSFKPDPIPPAILAEILRLGVRSPSGYNLQPWRFIVLQDPASKQKLKACAFDQRQVVEAPVVLICCGDRRAASPENTEAVIELGKATGAMNDNLAGYMRQAIPQLFENRPCFDSLEAWTNRHTMLAVAHLMIAAKSFGVDSCPMEGFVSAKVKEAFQIPEEVDVCCLLPLGYAAEPFKQYGGRFDVTQVYYSESYGQALSVEI</sequence>
<accession>K9VMP2</accession>
<feature type="domain" description="Nitroreductase" evidence="6">
    <location>
        <begin position="67"/>
        <end position="245"/>
    </location>
</feature>
<dbReference type="PANTHER" id="PTHR43673">
    <property type="entry name" value="NAD(P)H NITROREDUCTASE YDGI-RELATED"/>
    <property type="match status" value="1"/>
</dbReference>
<keyword evidence="8" id="KW-1185">Reference proteome</keyword>
<evidence type="ECO:0000256" key="5">
    <source>
        <dbReference type="ARBA" id="ARBA00023002"/>
    </source>
</evidence>
<dbReference type="EMBL" id="CP003614">
    <property type="protein sequence ID" value="AFZ09373.1"/>
    <property type="molecule type" value="Genomic_DNA"/>
</dbReference>
<evidence type="ECO:0000259" key="6">
    <source>
        <dbReference type="Pfam" id="PF00881"/>
    </source>
</evidence>
<dbReference type="InterPro" id="IPR000415">
    <property type="entry name" value="Nitroreductase-like"/>
</dbReference>
<evidence type="ECO:0000256" key="2">
    <source>
        <dbReference type="ARBA" id="ARBA00007118"/>
    </source>
</evidence>
<dbReference type="Proteomes" id="UP000010478">
    <property type="component" value="Chromosome"/>
</dbReference>
<evidence type="ECO:0000256" key="3">
    <source>
        <dbReference type="ARBA" id="ARBA00022630"/>
    </source>
</evidence>
<dbReference type="AlphaFoldDB" id="K9VMP2"/>
<dbReference type="SUPFAM" id="SSF55469">
    <property type="entry name" value="FMN-dependent nitroreductase-like"/>
    <property type="match status" value="1"/>
</dbReference>
<evidence type="ECO:0000256" key="1">
    <source>
        <dbReference type="ARBA" id="ARBA00001917"/>
    </source>
</evidence>
<dbReference type="GO" id="GO:0016491">
    <property type="term" value="F:oxidoreductase activity"/>
    <property type="evidence" value="ECO:0007669"/>
    <property type="project" value="UniProtKB-KW"/>
</dbReference>
<dbReference type="Gene3D" id="3.40.109.10">
    <property type="entry name" value="NADH Oxidase"/>
    <property type="match status" value="1"/>
</dbReference>
<dbReference type="Pfam" id="PF00881">
    <property type="entry name" value="Nitroreductase"/>
    <property type="match status" value="1"/>
</dbReference>
<dbReference type="KEGG" id="oni:Osc7112_5111"/>
<reference evidence="7 8" key="1">
    <citation type="submission" date="2012-05" db="EMBL/GenBank/DDBJ databases">
        <title>Finished chromosome of genome of Oscillatoria sp. PCC 7112.</title>
        <authorList>
            <consortium name="US DOE Joint Genome Institute"/>
            <person name="Gugger M."/>
            <person name="Coursin T."/>
            <person name="Rippka R."/>
            <person name="Tandeau De Marsac N."/>
            <person name="Huntemann M."/>
            <person name="Wei C.-L."/>
            <person name="Han J."/>
            <person name="Detter J.C."/>
            <person name="Han C."/>
            <person name="Tapia R."/>
            <person name="Davenport K."/>
            <person name="Daligault H."/>
            <person name="Erkkila T."/>
            <person name="Gu W."/>
            <person name="Munk A.C.C."/>
            <person name="Teshima H."/>
            <person name="Xu Y."/>
            <person name="Chain P."/>
            <person name="Chen A."/>
            <person name="Krypides N."/>
            <person name="Mavromatis K."/>
            <person name="Markowitz V."/>
            <person name="Szeto E."/>
            <person name="Ivanova N."/>
            <person name="Mikhailova N."/>
            <person name="Ovchinnikova G."/>
            <person name="Pagani I."/>
            <person name="Pati A."/>
            <person name="Goodwin L."/>
            <person name="Peters L."/>
            <person name="Pitluck S."/>
            <person name="Woyke T."/>
            <person name="Kerfeld C."/>
        </authorList>
    </citation>
    <scope>NUCLEOTIDE SEQUENCE [LARGE SCALE GENOMIC DNA]</scope>
    <source>
        <strain evidence="7 8">PCC 7112</strain>
    </source>
</reference>
<dbReference type="PANTHER" id="PTHR43673:SF2">
    <property type="entry name" value="NITROREDUCTASE"/>
    <property type="match status" value="1"/>
</dbReference>
<protein>
    <submittedName>
        <fullName evidence="7">Nitroreductase</fullName>
    </submittedName>
</protein>